<proteinExistence type="predicted"/>
<dbReference type="Proteomes" id="UP000811609">
    <property type="component" value="Chromosome 10"/>
</dbReference>
<protein>
    <submittedName>
        <fullName evidence="1">Uncharacterized protein</fullName>
    </submittedName>
</protein>
<dbReference type="EMBL" id="CM031818">
    <property type="protein sequence ID" value="KAG6638508.1"/>
    <property type="molecule type" value="Genomic_DNA"/>
</dbReference>
<evidence type="ECO:0000313" key="2">
    <source>
        <dbReference type="Proteomes" id="UP000811609"/>
    </source>
</evidence>
<name>A0A8T1P8J6_CARIL</name>
<sequence>MFATQSLQEFSPINILSRLPNIGGNLGYGSQEDAHEFMRFATVEPSENEQQQMMQEKVVPCPNEQVGCLTTAESVKPINGFTILSDCGPCSMVSRCEEESSTGINFVALKEHLENI</sequence>
<comment type="caution">
    <text evidence="1">The sequence shown here is derived from an EMBL/GenBank/DDBJ whole genome shotgun (WGS) entry which is preliminary data.</text>
</comment>
<reference evidence="1" key="1">
    <citation type="submission" date="2020-12" db="EMBL/GenBank/DDBJ databases">
        <title>WGS assembly of Carya illinoinensis cv. Pawnee.</title>
        <authorList>
            <person name="Platts A."/>
            <person name="Shu S."/>
            <person name="Wright S."/>
            <person name="Barry K."/>
            <person name="Edger P."/>
            <person name="Pires J.C."/>
            <person name="Schmutz J."/>
        </authorList>
    </citation>
    <scope>NUCLEOTIDE SEQUENCE</scope>
    <source>
        <tissue evidence="1">Leaf</tissue>
    </source>
</reference>
<organism evidence="1 2">
    <name type="scientific">Carya illinoinensis</name>
    <name type="common">Pecan</name>
    <dbReference type="NCBI Taxonomy" id="32201"/>
    <lineage>
        <taxon>Eukaryota</taxon>
        <taxon>Viridiplantae</taxon>
        <taxon>Streptophyta</taxon>
        <taxon>Embryophyta</taxon>
        <taxon>Tracheophyta</taxon>
        <taxon>Spermatophyta</taxon>
        <taxon>Magnoliopsida</taxon>
        <taxon>eudicotyledons</taxon>
        <taxon>Gunneridae</taxon>
        <taxon>Pentapetalae</taxon>
        <taxon>rosids</taxon>
        <taxon>fabids</taxon>
        <taxon>Fagales</taxon>
        <taxon>Juglandaceae</taxon>
        <taxon>Carya</taxon>
    </lineage>
</organism>
<gene>
    <name evidence="1" type="ORF">CIPAW_10G039800</name>
</gene>
<keyword evidence="2" id="KW-1185">Reference proteome</keyword>
<evidence type="ECO:0000313" key="1">
    <source>
        <dbReference type="EMBL" id="KAG6638508.1"/>
    </source>
</evidence>
<dbReference type="AlphaFoldDB" id="A0A8T1P8J6"/>
<accession>A0A8T1P8J6</accession>